<gene>
    <name evidence="5" type="ORF">F8O03_03630</name>
</gene>
<dbReference type="OrthoDB" id="4307011at2"/>
<dbReference type="Pfam" id="PF00392">
    <property type="entry name" value="GntR"/>
    <property type="match status" value="1"/>
</dbReference>
<dbReference type="GO" id="GO:0003677">
    <property type="term" value="F:DNA binding"/>
    <property type="evidence" value="ECO:0007669"/>
    <property type="project" value="UniProtKB-KW"/>
</dbReference>
<keyword evidence="6" id="KW-1185">Reference proteome</keyword>
<proteinExistence type="predicted"/>
<evidence type="ECO:0000256" key="1">
    <source>
        <dbReference type="ARBA" id="ARBA00023015"/>
    </source>
</evidence>
<protein>
    <submittedName>
        <fullName evidence="5">GntR family transcriptional regulator</fullName>
    </submittedName>
</protein>
<dbReference type="InterPro" id="IPR036388">
    <property type="entry name" value="WH-like_DNA-bd_sf"/>
</dbReference>
<keyword evidence="1" id="KW-0805">Transcription regulation</keyword>
<evidence type="ECO:0000313" key="5">
    <source>
        <dbReference type="EMBL" id="KAB1639437.1"/>
    </source>
</evidence>
<dbReference type="PROSITE" id="PS50949">
    <property type="entry name" value="HTH_GNTR"/>
    <property type="match status" value="1"/>
</dbReference>
<name>A0A7J5B5P2_9MICO</name>
<evidence type="ECO:0000256" key="2">
    <source>
        <dbReference type="ARBA" id="ARBA00023125"/>
    </source>
</evidence>
<dbReference type="RefSeq" id="WP_151422488.1">
    <property type="nucleotide sequence ID" value="NZ_WBJX01000001.1"/>
</dbReference>
<dbReference type="AlphaFoldDB" id="A0A7J5B5P2"/>
<evidence type="ECO:0000313" key="6">
    <source>
        <dbReference type="Proteomes" id="UP000490386"/>
    </source>
</evidence>
<sequence length="133" mass="13830">MSTGDFFEHLAIGGDSSKAPGRQLRDAIILAVERGDLLPGERLPPVRSLAETLGVAPGTVAKCYTALEEQGVVEGRGRAGTFVTADGRNGDVRLTAAARAFAVEARELGVSDDEAVAAVFEALSVSAEQHPRA</sequence>
<dbReference type="EMBL" id="WBJX01000001">
    <property type="protein sequence ID" value="KAB1639437.1"/>
    <property type="molecule type" value="Genomic_DNA"/>
</dbReference>
<evidence type="ECO:0000256" key="3">
    <source>
        <dbReference type="ARBA" id="ARBA00023163"/>
    </source>
</evidence>
<feature type="domain" description="HTH gntR-type" evidence="4">
    <location>
        <begin position="18"/>
        <end position="86"/>
    </location>
</feature>
<dbReference type="InterPro" id="IPR036390">
    <property type="entry name" value="WH_DNA-bd_sf"/>
</dbReference>
<dbReference type="SMART" id="SM00345">
    <property type="entry name" value="HTH_GNTR"/>
    <property type="match status" value="1"/>
</dbReference>
<keyword evidence="2" id="KW-0238">DNA-binding</keyword>
<accession>A0A7J5B5P2</accession>
<dbReference type="SUPFAM" id="SSF46785">
    <property type="entry name" value="Winged helix' DNA-binding domain"/>
    <property type="match status" value="1"/>
</dbReference>
<reference evidence="5 6" key="1">
    <citation type="submission" date="2019-09" db="EMBL/GenBank/DDBJ databases">
        <title>Phylogeny of genus Pseudoclavibacter and closely related genus.</title>
        <authorList>
            <person name="Li Y."/>
        </authorList>
    </citation>
    <scope>NUCLEOTIDE SEQUENCE [LARGE SCALE GENOMIC DNA]</scope>
    <source>
        <strain evidence="5 6">THG-MD12</strain>
    </source>
</reference>
<organism evidence="5 6">
    <name type="scientific">Pseudoclavibacter terrae</name>
    <dbReference type="NCBI Taxonomy" id="1530195"/>
    <lineage>
        <taxon>Bacteria</taxon>
        <taxon>Bacillati</taxon>
        <taxon>Actinomycetota</taxon>
        <taxon>Actinomycetes</taxon>
        <taxon>Micrococcales</taxon>
        <taxon>Microbacteriaceae</taxon>
        <taxon>Pseudoclavibacter</taxon>
    </lineage>
</organism>
<dbReference type="InterPro" id="IPR000524">
    <property type="entry name" value="Tscrpt_reg_HTH_GntR"/>
</dbReference>
<comment type="caution">
    <text evidence="5">The sequence shown here is derived from an EMBL/GenBank/DDBJ whole genome shotgun (WGS) entry which is preliminary data.</text>
</comment>
<dbReference type="PANTHER" id="PTHR38445">
    <property type="entry name" value="HTH-TYPE TRANSCRIPTIONAL REPRESSOR YTRA"/>
    <property type="match status" value="1"/>
</dbReference>
<keyword evidence="3" id="KW-0804">Transcription</keyword>
<dbReference type="CDD" id="cd07377">
    <property type="entry name" value="WHTH_GntR"/>
    <property type="match status" value="1"/>
</dbReference>
<dbReference type="Gene3D" id="1.10.10.10">
    <property type="entry name" value="Winged helix-like DNA-binding domain superfamily/Winged helix DNA-binding domain"/>
    <property type="match status" value="1"/>
</dbReference>
<dbReference type="GO" id="GO:0003700">
    <property type="term" value="F:DNA-binding transcription factor activity"/>
    <property type="evidence" value="ECO:0007669"/>
    <property type="project" value="InterPro"/>
</dbReference>
<dbReference type="Proteomes" id="UP000490386">
    <property type="component" value="Unassembled WGS sequence"/>
</dbReference>
<dbReference type="PANTHER" id="PTHR38445:SF9">
    <property type="entry name" value="HTH-TYPE TRANSCRIPTIONAL REPRESSOR YTRA"/>
    <property type="match status" value="1"/>
</dbReference>
<evidence type="ECO:0000259" key="4">
    <source>
        <dbReference type="PROSITE" id="PS50949"/>
    </source>
</evidence>